<organism evidence="8 9">
    <name type="scientific">Anopheles stephensi</name>
    <name type="common">Indo-Pakistan malaria mosquito</name>
    <dbReference type="NCBI Taxonomy" id="30069"/>
    <lineage>
        <taxon>Eukaryota</taxon>
        <taxon>Metazoa</taxon>
        <taxon>Ecdysozoa</taxon>
        <taxon>Arthropoda</taxon>
        <taxon>Hexapoda</taxon>
        <taxon>Insecta</taxon>
        <taxon>Pterygota</taxon>
        <taxon>Neoptera</taxon>
        <taxon>Endopterygota</taxon>
        <taxon>Diptera</taxon>
        <taxon>Nematocera</taxon>
        <taxon>Culicoidea</taxon>
        <taxon>Culicidae</taxon>
        <taxon>Anophelinae</taxon>
        <taxon>Anopheles</taxon>
    </lineage>
</organism>
<dbReference type="InterPro" id="IPR019826">
    <property type="entry name" value="Carboxylesterase_B_AS"/>
</dbReference>
<keyword evidence="5" id="KW-0325">Glycoprotein</keyword>
<dbReference type="PROSITE" id="PS00941">
    <property type="entry name" value="CARBOXYLESTERASE_B_2"/>
    <property type="match status" value="4"/>
</dbReference>
<evidence type="ECO:0000256" key="4">
    <source>
        <dbReference type="ARBA" id="ARBA00023157"/>
    </source>
</evidence>
<dbReference type="PROSITE" id="PS00122">
    <property type="entry name" value="CARBOXYLESTERASE_B_1"/>
    <property type="match status" value="4"/>
</dbReference>
<keyword evidence="3" id="KW-0378">Hydrolase</keyword>
<evidence type="ECO:0000256" key="3">
    <source>
        <dbReference type="ARBA" id="ARBA00022801"/>
    </source>
</evidence>
<dbReference type="GO" id="GO:0106435">
    <property type="term" value="F:carboxylesterase activity"/>
    <property type="evidence" value="ECO:0007669"/>
    <property type="project" value="UniProtKB-EC"/>
</dbReference>
<evidence type="ECO:0000313" key="9">
    <source>
        <dbReference type="Proteomes" id="UP000076408"/>
    </source>
</evidence>
<dbReference type="Proteomes" id="UP000076408">
    <property type="component" value="Unassembled WGS sequence"/>
</dbReference>
<comment type="similarity">
    <text evidence="1">Belongs to the type-B carboxylesterase/lipase family.</text>
</comment>
<sequence>MQLSISVALASCLALCITVSGQLKHPKVCTENGCLLGASMTDTKNLKFDAFVGIPYAKPPVGKLRFKKPQPIEPWTEEDYNAVESKPACLQKSFLLPDQPIVGDEDCLYLNVYRPKHNASELLPVMVWIHGGGYFFGSADPQLYGPERILATKKVILVTIQYRLGVFGFLATGDAQATGNYGMLDQVMALKWVQRNIGFFGGDARSVTLFGESAGGASVQLHMISPLSKGLFQRAIIMSGSALAVWSLPIEEPLALARRQAKLIGVSEADELTTAELVDVLQYLDAKVLTASMPQLRSWFEHPIVMYRPTIQGATVPEEERFLPDDPRKLWAEGRYQDVPLLIGTVPNEGAVVSLAILHNDTIRKQFNDNLKQLLEPVLAVNASSMVLEQLKRRYFPDAPDNSWVNAAYGDQFTQMMSDAFIKYPTIKTLLEYTNSSGTGCRETTLYSFEFVGRHSFSSLYIQSNASHGVCHQDELPYLFRMIDLFPDFPPDSPETEMSSVWTDFLVNFAVDGTSQDSAKSCEKTIKTVKFANAESSAEDGASSSSPFSVSSGSGLMLLLFGVFDTCWSSSVGDLLKVTKVCIKDGCMRGTVMENNVGVSYPAFWGIPYAKPPVGKLRFANPQPIKPWQGLYDASRPRSACLQKVTLVPTAPMFGEEDCLYLNVFLPVLEARNTHLLPVMVYIHGGGFLYGSAQPEQRDPGRFMDSRKVILVTFQYRLGVFGFLSTGDSSAPGNFGMKDQVAVLRWVKKNIRAFGGDPNQVTIFGESAGGSSTQFHLISPLSRGLFHRAISMSGSALSSWSIPIEDPLRMARAQAKVLGIAEADELTTAELVEQLREIDAEELVTSTELLKVWDIHPITLYHPVVEPADEPRPFLAEDPRAAWRRGDYASVPWLTGSIPNDGSIVTQTIYRNSSLVEDLNAKFTKLLPLILRTRVTKEKLVRLRKRFLKKTTPTMWVTEDNYAEITKMLSEAWFLYPMVKSIKQHLANRKHTPTSVYSFQFRGRYSFSQLFTGSDKSYGLSHPDEIIYLFYMPLFFPEFPVPSPEAEMVQLWVQFFVDFATNDLVDADGTCFGRKCDVVTFANTKNPNHPVSRKITRGLDEEMYEFWRAFYEERAGYLAEGPLMAEALQPDSSCDREDALRVCIEDGCLTGAYRPGMNGEDFEAFLGIPFAKPPVGELRFADPVRNEPYAGQLYNASFERSMCLQRNDLLPDPPVTGSEDCLYLNVYRPKGCTDATSSNLPVIVYIHGGGFFSGTGSPLVVGPEYIMDTKRAILVAIQYRLGVLGFLSTGDSYAPGNAGLKDQTLALQWVKQNIAKFGGNDQLITIVGQSAGATSVHMHLISPLSRGLFHRAIMMSGNSLVPWNIPTKDPLALARDTGVVVDIMGAENLSSKSLIAALREVPGEKLVGSTYKLKLWSVDPLTLFRPVVESKNSPNAFITEEPKASWLRGNYQQIPYMAGYVPNEGAVRALSIFKNPQLFDELKSNFSTILPILLERPPSKTLIEEIRSRFLNDTTDDEPIRPDNLQAFVDLYSEAAFIYPVQLGVKEYITVANTDMAPASIYKLSYKGRYSYSVVYAGGDTSDYGVVHCDDLNYLFRQPAIFPDFPPGSPETKMVDTFVNFFIDFAITGRAKQLAPYRECKNENQVYQSLDCDVQEFVRVGDEVQVNVISARNEEISCVLLTVVLLVVIDSSRAGNPSAQNVPRVCIRDGCMRGSWMRSLHGERYEAFMGVPFAKPPLGALRFANPVPNEPWTEQELDASGRIPRAPCVQLNLFLPERGVEGKEDCLYLNVYRPYKGSKAGAENATEPLPTLVYIHGGGFLAGYNSPLVAGAEKLMDHKVILVTVTYRLGAFGFLSTGDAAASGNFGLKDQRLALRWVQQNIAAFGGNARLVTVMGHSAGGASVHLQMMHRGNEGLFQRAISLSGNALAPWCAPRANPEQLARRQADLLGIKEAYRLSTAELVESLRSVEADQFVYSYKGFTNGSRYPVIVYGPVVEPSSVPDAFLTDTPKELWSRGEHLSIPWLTGIVPNDGFVFSAPILKDTDCSKETFAQQKTLLLNVLGGAKQSDALPTLLEHYVKNQSAIGECFTRDHVNILTKIFNEGLFVYPLTLSVRQHANHTRTKAPIHLYKFNYRGPHSYSSIFAPDNDPTQDFGIVHCDELIYIFRAPILFPDFRRNSPDAMVTKRITKLLVDFAQTGVAPTGTNGEVSSSEFPEALELVNSNRVDEPILQTYTNFYDEDMFNFWTRFYSY</sequence>
<dbReference type="OMA" id="NATYFRY"/>
<reference evidence="8" key="2">
    <citation type="submission" date="2020-05" db="UniProtKB">
        <authorList>
            <consortium name="EnsemblMetazoa"/>
        </authorList>
    </citation>
    <scope>IDENTIFICATION</scope>
    <source>
        <strain evidence="8">Indian</strain>
    </source>
</reference>
<dbReference type="STRING" id="30069.A0A182YJ92"/>
<evidence type="ECO:0000313" key="8">
    <source>
        <dbReference type="EnsemblMetazoa" id="ASTEI08528-PA"/>
    </source>
</evidence>
<dbReference type="VEuPathDB" id="VectorBase:ASTEI20_035228"/>
<dbReference type="SUPFAM" id="SSF53474">
    <property type="entry name" value="alpha/beta-Hydrolases"/>
    <property type="match status" value="4"/>
</dbReference>
<dbReference type="FunFam" id="3.40.50.1820:FF:000155">
    <property type="entry name" value="Carboxylic ester hydrolase"/>
    <property type="match status" value="2"/>
</dbReference>
<evidence type="ECO:0000256" key="1">
    <source>
        <dbReference type="ARBA" id="ARBA00005964"/>
    </source>
</evidence>
<dbReference type="EnsemblMetazoa" id="ASTEI08528-RA">
    <property type="protein sequence ID" value="ASTEI08528-PA"/>
    <property type="gene ID" value="ASTEI08528"/>
</dbReference>
<evidence type="ECO:0000259" key="7">
    <source>
        <dbReference type="Pfam" id="PF00135"/>
    </source>
</evidence>
<evidence type="ECO:0000256" key="6">
    <source>
        <dbReference type="ARBA" id="ARBA00039155"/>
    </source>
</evidence>
<feature type="domain" description="Carboxylesterase type B" evidence="7">
    <location>
        <begin position="25"/>
        <end position="517"/>
    </location>
</feature>
<keyword evidence="9" id="KW-1185">Reference proteome</keyword>
<dbReference type="InterPro" id="IPR002018">
    <property type="entry name" value="CarbesteraseB"/>
</dbReference>
<feature type="domain" description="Carboxylesterase type B" evidence="7">
    <location>
        <begin position="579"/>
        <end position="1089"/>
    </location>
</feature>
<dbReference type="VEuPathDB" id="VectorBase:ASTEI08528"/>
<keyword evidence="2" id="KW-0719">Serine esterase</keyword>
<dbReference type="Pfam" id="PF00135">
    <property type="entry name" value="COesterase"/>
    <property type="match status" value="4"/>
</dbReference>
<dbReference type="VEuPathDB" id="VectorBase:ASTEI20_031989"/>
<protein>
    <recommendedName>
        <fullName evidence="6">carboxylesterase</fullName>
        <ecNumber evidence="6">3.1.1.1</ecNumber>
    </recommendedName>
</protein>
<evidence type="ECO:0000256" key="2">
    <source>
        <dbReference type="ARBA" id="ARBA00022487"/>
    </source>
</evidence>
<feature type="domain" description="Carboxylesterase type B" evidence="7">
    <location>
        <begin position="1703"/>
        <end position="2209"/>
    </location>
</feature>
<dbReference type="Gene3D" id="3.40.50.1820">
    <property type="entry name" value="alpha/beta hydrolase"/>
    <property type="match status" value="4"/>
</dbReference>
<name>A0A182YJ92_ANOST</name>
<dbReference type="PANTHER" id="PTHR43142:SF1">
    <property type="entry name" value="CARBOXYLIC ESTER HYDROLASE"/>
    <property type="match status" value="1"/>
</dbReference>
<feature type="domain" description="Carboxylesterase type B" evidence="7">
    <location>
        <begin position="1141"/>
        <end position="1655"/>
    </location>
</feature>
<dbReference type="VEuPathDB" id="VectorBase:ASTEI20_041777"/>
<keyword evidence="4" id="KW-1015">Disulfide bond</keyword>
<dbReference type="InterPro" id="IPR029058">
    <property type="entry name" value="AB_hydrolase_fold"/>
</dbReference>
<dbReference type="VEuPathDB" id="VectorBase:ASTE007001"/>
<evidence type="ECO:0000256" key="5">
    <source>
        <dbReference type="ARBA" id="ARBA00023180"/>
    </source>
</evidence>
<dbReference type="EC" id="3.1.1.1" evidence="6"/>
<reference evidence="9" key="1">
    <citation type="journal article" date="2014" name="Genome Biol.">
        <title>Genome analysis of a major urban malaria vector mosquito, Anopheles stephensi.</title>
        <authorList>
            <person name="Jiang X."/>
            <person name="Peery A."/>
            <person name="Hall A.B."/>
            <person name="Sharma A."/>
            <person name="Chen X.G."/>
            <person name="Waterhouse R.M."/>
            <person name="Komissarov A."/>
            <person name="Riehle M.M."/>
            <person name="Shouche Y."/>
            <person name="Sharakhova M.V."/>
            <person name="Lawson D."/>
            <person name="Pakpour N."/>
            <person name="Arensburger P."/>
            <person name="Davidson V.L."/>
            <person name="Eiglmeier K."/>
            <person name="Emrich S."/>
            <person name="George P."/>
            <person name="Kennedy R.C."/>
            <person name="Mane S.P."/>
            <person name="Maslen G."/>
            <person name="Oringanje C."/>
            <person name="Qi Y."/>
            <person name="Settlage R."/>
            <person name="Tojo M."/>
            <person name="Tubio J.M."/>
            <person name="Unger M.F."/>
            <person name="Wang B."/>
            <person name="Vernick K.D."/>
            <person name="Ribeiro J.M."/>
            <person name="James A.A."/>
            <person name="Michel K."/>
            <person name="Riehle M.A."/>
            <person name="Luckhart S."/>
            <person name="Sharakhov I.V."/>
            <person name="Tu Z."/>
        </authorList>
    </citation>
    <scope>NUCLEOTIDE SEQUENCE [LARGE SCALE GENOMIC DNA]</scope>
    <source>
        <strain evidence="9">Indian</strain>
    </source>
</reference>
<dbReference type="InterPro" id="IPR019819">
    <property type="entry name" value="Carboxylesterase_B_CS"/>
</dbReference>
<proteinExistence type="inferred from homology"/>
<dbReference type="PANTHER" id="PTHR43142">
    <property type="entry name" value="CARBOXYLIC ESTER HYDROLASE"/>
    <property type="match status" value="1"/>
</dbReference>
<accession>A0A182YJ92</accession>